<name>A0A1G2C8E5_9BACT</name>
<reference evidence="2 3" key="1">
    <citation type="journal article" date="2016" name="Nat. Commun.">
        <title>Thousands of microbial genomes shed light on interconnected biogeochemical processes in an aquifer system.</title>
        <authorList>
            <person name="Anantharaman K."/>
            <person name="Brown C.T."/>
            <person name="Hug L.A."/>
            <person name="Sharon I."/>
            <person name="Castelle C.J."/>
            <person name="Probst A.J."/>
            <person name="Thomas B.C."/>
            <person name="Singh A."/>
            <person name="Wilkins M.J."/>
            <person name="Karaoz U."/>
            <person name="Brodie E.L."/>
            <person name="Williams K.H."/>
            <person name="Hubbard S.S."/>
            <person name="Banfield J.F."/>
        </authorList>
    </citation>
    <scope>NUCLEOTIDE SEQUENCE [LARGE SCALE GENOMIC DNA]</scope>
</reference>
<dbReference type="Proteomes" id="UP000176349">
    <property type="component" value="Unassembled WGS sequence"/>
</dbReference>
<evidence type="ECO:0000313" key="3">
    <source>
        <dbReference type="Proteomes" id="UP000176349"/>
    </source>
</evidence>
<protein>
    <submittedName>
        <fullName evidence="2">Uncharacterized protein</fullName>
    </submittedName>
</protein>
<keyword evidence="1" id="KW-0812">Transmembrane</keyword>
<sequence>MKTGFGLMLAILLLALPLWASFTMESHGTARAHACPLAPQAACPPSAGALETLLFHAGHVHGLTLSILTLFVLFALACAVRARNNAPALSLEAQRTGRFFFASTPFSAAAWKFTRWLSLHEQSPSFA</sequence>
<organism evidence="2 3">
    <name type="scientific">Candidatus Liptonbacteria bacterium GWC1_60_9</name>
    <dbReference type="NCBI Taxonomy" id="1798645"/>
    <lineage>
        <taxon>Bacteria</taxon>
        <taxon>Candidatus Liptoniibacteriota</taxon>
    </lineage>
</organism>
<dbReference type="EMBL" id="MHKV01000011">
    <property type="protein sequence ID" value="OGY97431.1"/>
    <property type="molecule type" value="Genomic_DNA"/>
</dbReference>
<feature type="transmembrane region" description="Helical" evidence="1">
    <location>
        <begin position="58"/>
        <end position="80"/>
    </location>
</feature>
<proteinExistence type="predicted"/>
<keyword evidence="1" id="KW-1133">Transmembrane helix</keyword>
<evidence type="ECO:0000256" key="1">
    <source>
        <dbReference type="SAM" id="Phobius"/>
    </source>
</evidence>
<dbReference type="AlphaFoldDB" id="A0A1G2C8E5"/>
<evidence type="ECO:0000313" key="2">
    <source>
        <dbReference type="EMBL" id="OGY97431.1"/>
    </source>
</evidence>
<accession>A0A1G2C8E5</accession>
<comment type="caution">
    <text evidence="2">The sequence shown here is derived from an EMBL/GenBank/DDBJ whole genome shotgun (WGS) entry which is preliminary data.</text>
</comment>
<keyword evidence="1" id="KW-0472">Membrane</keyword>
<gene>
    <name evidence="2" type="ORF">A2128_00150</name>
</gene>